<dbReference type="GO" id="GO:0016020">
    <property type="term" value="C:membrane"/>
    <property type="evidence" value="ECO:0007669"/>
    <property type="project" value="InterPro"/>
</dbReference>
<proteinExistence type="predicted"/>
<feature type="transmembrane region" description="Helical" evidence="1">
    <location>
        <begin position="215"/>
        <end position="237"/>
    </location>
</feature>
<dbReference type="AlphaFoldDB" id="A0A6H2H4V4"/>
<dbReference type="PANTHER" id="PTHR22911:SF137">
    <property type="entry name" value="SOLUTE CARRIER FAMILY 35 MEMBER G2-RELATED"/>
    <property type="match status" value="1"/>
</dbReference>
<feature type="transmembrane region" description="Helical" evidence="1">
    <location>
        <begin position="9"/>
        <end position="30"/>
    </location>
</feature>
<feature type="transmembrane region" description="Helical" evidence="1">
    <location>
        <begin position="73"/>
        <end position="92"/>
    </location>
</feature>
<evidence type="ECO:0000259" key="2">
    <source>
        <dbReference type="Pfam" id="PF00892"/>
    </source>
</evidence>
<keyword evidence="1" id="KW-0812">Transmembrane</keyword>
<dbReference type="InterPro" id="IPR000620">
    <property type="entry name" value="EamA_dom"/>
</dbReference>
<evidence type="ECO:0000256" key="1">
    <source>
        <dbReference type="SAM" id="Phobius"/>
    </source>
</evidence>
<evidence type="ECO:0000313" key="4">
    <source>
        <dbReference type="Proteomes" id="UP000502041"/>
    </source>
</evidence>
<keyword evidence="1" id="KW-0472">Membrane</keyword>
<accession>A0A6H2H4V4</accession>
<feature type="transmembrane region" description="Helical" evidence="1">
    <location>
        <begin position="98"/>
        <end position="120"/>
    </location>
</feature>
<reference evidence="3 4" key="1">
    <citation type="submission" date="2020-04" db="EMBL/GenBank/DDBJ databases">
        <title>Complete genome of a Psychrophilic, Marine, Gas Vacuolate Bacterium Polaromonas vacuolata KCTC 22033T.</title>
        <authorList>
            <person name="Hwang K."/>
            <person name="Kim K.M."/>
        </authorList>
    </citation>
    <scope>NUCLEOTIDE SEQUENCE [LARGE SCALE GENOMIC DNA]</scope>
    <source>
        <strain evidence="3 4">KCTC 22033</strain>
    </source>
</reference>
<organism evidence="3 4">
    <name type="scientific">Polaromonas vacuolata</name>
    <dbReference type="NCBI Taxonomy" id="37448"/>
    <lineage>
        <taxon>Bacteria</taxon>
        <taxon>Pseudomonadati</taxon>
        <taxon>Pseudomonadota</taxon>
        <taxon>Betaproteobacteria</taxon>
        <taxon>Burkholderiales</taxon>
        <taxon>Comamonadaceae</taxon>
        <taxon>Polaromonas</taxon>
    </lineage>
</organism>
<feature type="transmembrane region" description="Helical" evidence="1">
    <location>
        <begin position="249"/>
        <end position="270"/>
    </location>
</feature>
<dbReference type="KEGG" id="pvac:HC248_00095"/>
<dbReference type="Proteomes" id="UP000502041">
    <property type="component" value="Chromosome"/>
</dbReference>
<name>A0A6H2H4V4_9BURK</name>
<gene>
    <name evidence="3" type="primary">yijE_1</name>
    <name evidence="3" type="ORF">HC248_00095</name>
</gene>
<feature type="transmembrane region" description="Helical" evidence="1">
    <location>
        <begin position="276"/>
        <end position="295"/>
    </location>
</feature>
<dbReference type="Pfam" id="PF00892">
    <property type="entry name" value="EamA"/>
    <property type="match status" value="1"/>
</dbReference>
<keyword evidence="1" id="KW-1133">Transmembrane helix</keyword>
<feature type="domain" description="EamA" evidence="2">
    <location>
        <begin position="18"/>
        <end position="142"/>
    </location>
</feature>
<evidence type="ECO:0000313" key="3">
    <source>
        <dbReference type="EMBL" id="QJC54833.1"/>
    </source>
</evidence>
<sequence>MTSYSTKPAVALTATAALVFNAAIWGMSWWPLRQLQNEGLHPLWSTALIYLLVFVLLLCANSKSLRGLIDHPSLLLLALISGLTNVCFNWAVTEGDVVRVVLLFYLMPAWSVLVGWWLLGEKPSAPSLLRLLLAMTGVLIVLKSPETSFPIPQSLADWLAITGGLCFAITNAMLRKLNYTPNGSRMLAMFGGGTLMAGGTALLGMQLVAINAPTLTLAALPVALGLGLAFFLGNAALQYGAARLSASATALVMLTEILFASLSAAALGAADFTPRILLGGSLIVLAAMLSALLPGKAAAH</sequence>
<feature type="transmembrane region" description="Helical" evidence="1">
    <location>
        <begin position="186"/>
        <end position="209"/>
    </location>
</feature>
<dbReference type="InterPro" id="IPR037185">
    <property type="entry name" value="EmrE-like"/>
</dbReference>
<keyword evidence="4" id="KW-1185">Reference proteome</keyword>
<protein>
    <submittedName>
        <fullName evidence="3">Putative cystine transporter YijE</fullName>
    </submittedName>
</protein>
<feature type="transmembrane region" description="Helical" evidence="1">
    <location>
        <begin position="155"/>
        <end position="174"/>
    </location>
</feature>
<feature type="transmembrane region" description="Helical" evidence="1">
    <location>
        <begin position="42"/>
        <end position="61"/>
    </location>
</feature>
<dbReference type="SUPFAM" id="SSF103481">
    <property type="entry name" value="Multidrug resistance efflux transporter EmrE"/>
    <property type="match status" value="1"/>
</dbReference>
<dbReference type="PANTHER" id="PTHR22911">
    <property type="entry name" value="ACYL-MALONYL CONDENSING ENZYME-RELATED"/>
    <property type="match status" value="1"/>
</dbReference>
<dbReference type="EMBL" id="CP051461">
    <property type="protein sequence ID" value="QJC54833.1"/>
    <property type="molecule type" value="Genomic_DNA"/>
</dbReference>
<dbReference type="RefSeq" id="WP_168920766.1">
    <property type="nucleotide sequence ID" value="NZ_CP051461.1"/>
</dbReference>